<comment type="caution">
    <text evidence="9">The sequence shown here is derived from an EMBL/GenBank/DDBJ whole genome shotgun (WGS) entry which is preliminary data.</text>
</comment>
<accession>A0A931CN98</accession>
<evidence type="ECO:0000256" key="7">
    <source>
        <dbReference type="RuleBase" id="RU003792"/>
    </source>
</evidence>
<organism evidence="9 10">
    <name type="scientific">Arthrobacter terrae</name>
    <dbReference type="NCBI Taxonomy" id="2935737"/>
    <lineage>
        <taxon>Bacteria</taxon>
        <taxon>Bacillati</taxon>
        <taxon>Actinomycetota</taxon>
        <taxon>Actinomycetes</taxon>
        <taxon>Micrococcales</taxon>
        <taxon>Micrococcaceae</taxon>
        <taxon>Arthrobacter</taxon>
    </lineage>
</organism>
<dbReference type="PANTHER" id="PTHR11142:SF0">
    <property type="entry name" value="TRNA PSEUDOURIDINE SYNTHASE-LIKE 1"/>
    <property type="match status" value="1"/>
</dbReference>
<dbReference type="CDD" id="cd02570">
    <property type="entry name" value="PseudoU_synth_EcTruA"/>
    <property type="match status" value="1"/>
</dbReference>
<dbReference type="Gene3D" id="3.30.70.580">
    <property type="entry name" value="Pseudouridine synthase I, catalytic domain, N-terminal subdomain"/>
    <property type="match status" value="1"/>
</dbReference>
<feature type="domain" description="Pseudouridine synthase I TruA alpha/beta" evidence="8">
    <location>
        <begin position="177"/>
        <end position="279"/>
    </location>
</feature>
<dbReference type="RefSeq" id="WP_196396965.1">
    <property type="nucleotide sequence ID" value="NZ_JADNYM010000013.1"/>
</dbReference>
<dbReference type="Pfam" id="PF01416">
    <property type="entry name" value="PseudoU_synth_1"/>
    <property type="match status" value="1"/>
</dbReference>
<dbReference type="SUPFAM" id="SSF55120">
    <property type="entry name" value="Pseudouridine synthase"/>
    <property type="match status" value="1"/>
</dbReference>
<keyword evidence="2 4" id="KW-0819">tRNA processing</keyword>
<comment type="caution">
    <text evidence="4">Lacks conserved residue(s) required for the propagation of feature annotation.</text>
</comment>
<evidence type="ECO:0000256" key="1">
    <source>
        <dbReference type="ARBA" id="ARBA00009375"/>
    </source>
</evidence>
<evidence type="ECO:0000256" key="4">
    <source>
        <dbReference type="HAMAP-Rule" id="MF_00171"/>
    </source>
</evidence>
<protein>
    <recommendedName>
        <fullName evidence="4">tRNA pseudouridine synthase A</fullName>
        <ecNumber evidence="4">5.4.99.12</ecNumber>
    </recommendedName>
    <alternativeName>
        <fullName evidence="4">tRNA pseudouridine(38-40) synthase</fullName>
    </alternativeName>
    <alternativeName>
        <fullName evidence="4">tRNA pseudouridylate synthase I</fullName>
    </alternativeName>
    <alternativeName>
        <fullName evidence="4">tRNA-uridine isomerase I</fullName>
    </alternativeName>
</protein>
<evidence type="ECO:0000313" key="10">
    <source>
        <dbReference type="Proteomes" id="UP000655366"/>
    </source>
</evidence>
<reference evidence="9 10" key="1">
    <citation type="submission" date="2020-11" db="EMBL/GenBank/DDBJ databases">
        <title>Arthrobacter antarcticus sp. nov., isolated from Antarctic Soil.</title>
        <authorList>
            <person name="Li J."/>
        </authorList>
    </citation>
    <scope>NUCLEOTIDE SEQUENCE [LARGE SCALE GENOMIC DNA]</scope>
    <source>
        <strain evidence="9 10">Z1-20</strain>
    </source>
</reference>
<proteinExistence type="inferred from homology"/>
<evidence type="ECO:0000259" key="8">
    <source>
        <dbReference type="Pfam" id="PF01416"/>
    </source>
</evidence>
<evidence type="ECO:0000256" key="5">
    <source>
        <dbReference type="PIRSR" id="PIRSR001430-1"/>
    </source>
</evidence>
<keyword evidence="10" id="KW-1185">Reference proteome</keyword>
<gene>
    <name evidence="4 9" type="primary">truA</name>
    <name evidence="9" type="ORF">IV500_11595</name>
</gene>
<sequence>MTDQEPAAPVRGGGGLLRVRLEVSYDGGPFSGWGVQPGLRTVQGTVEEALGMLIRRPIRIAVAGRTDAGVHARGQVAHCDLTPVEWAGVLRGQDRDPAAALLRRLRGALSKVLAGLAGAVEIHAVALAPAGFDARFSALWRRYSYRIADTERQWDPLLRHSTLWYQKALDVDRMNTAARPLLGIQDFRSYCKPRDGATTRRELQRFEFRRGADGLITVTVQADAFCHNMVRSLVGAAVQVGEGLEEPGWLHERLLVKARDAKSRLAPPHPLILEEVRYPEAADVQARQELTRARRA</sequence>
<evidence type="ECO:0000256" key="3">
    <source>
        <dbReference type="ARBA" id="ARBA00023235"/>
    </source>
</evidence>
<dbReference type="PANTHER" id="PTHR11142">
    <property type="entry name" value="PSEUDOURIDYLATE SYNTHASE"/>
    <property type="match status" value="1"/>
</dbReference>
<keyword evidence="3 4" id="KW-0413">Isomerase</keyword>
<dbReference type="InterPro" id="IPR001406">
    <property type="entry name" value="PsdUridine_synth_TruA"/>
</dbReference>
<dbReference type="HAMAP" id="MF_00171">
    <property type="entry name" value="TruA"/>
    <property type="match status" value="1"/>
</dbReference>
<comment type="function">
    <text evidence="4">Formation of pseudouridine at positions 38, 39 and 40 in the anticodon stem and loop of transfer RNAs.</text>
</comment>
<dbReference type="InterPro" id="IPR020095">
    <property type="entry name" value="PsdUridine_synth_TruA_C"/>
</dbReference>
<dbReference type="InterPro" id="IPR020103">
    <property type="entry name" value="PsdUridine_synth_cat_dom_sf"/>
</dbReference>
<feature type="binding site" evidence="4 6">
    <location>
        <position position="143"/>
    </location>
    <ligand>
        <name>substrate</name>
    </ligand>
</feature>
<dbReference type="PIRSF" id="PIRSF001430">
    <property type="entry name" value="tRNA_psdUrid_synth"/>
    <property type="match status" value="1"/>
</dbReference>
<feature type="active site" description="Nucleophile" evidence="4 5">
    <location>
        <position position="67"/>
    </location>
</feature>
<dbReference type="EC" id="5.4.99.12" evidence="4"/>
<dbReference type="GO" id="GO:0160147">
    <property type="term" value="F:tRNA pseudouridine(38-40) synthase activity"/>
    <property type="evidence" value="ECO:0007669"/>
    <property type="project" value="UniProtKB-EC"/>
</dbReference>
<dbReference type="AlphaFoldDB" id="A0A931CN98"/>
<dbReference type="GO" id="GO:0003723">
    <property type="term" value="F:RNA binding"/>
    <property type="evidence" value="ECO:0007669"/>
    <property type="project" value="InterPro"/>
</dbReference>
<name>A0A931CN98_9MICC</name>
<dbReference type="Proteomes" id="UP000655366">
    <property type="component" value="Unassembled WGS sequence"/>
</dbReference>
<evidence type="ECO:0000256" key="2">
    <source>
        <dbReference type="ARBA" id="ARBA00022694"/>
    </source>
</evidence>
<dbReference type="EMBL" id="JADNYM010000013">
    <property type="protein sequence ID" value="MBG0740027.1"/>
    <property type="molecule type" value="Genomic_DNA"/>
</dbReference>
<comment type="subunit">
    <text evidence="4">Homodimer.</text>
</comment>
<dbReference type="GO" id="GO:0031119">
    <property type="term" value="P:tRNA pseudouridine synthesis"/>
    <property type="evidence" value="ECO:0007669"/>
    <property type="project" value="UniProtKB-UniRule"/>
</dbReference>
<comment type="similarity">
    <text evidence="1 4 7">Belongs to the tRNA pseudouridine synthase TruA family.</text>
</comment>
<dbReference type="Gene3D" id="3.30.70.660">
    <property type="entry name" value="Pseudouridine synthase I, catalytic domain, C-terminal subdomain"/>
    <property type="match status" value="1"/>
</dbReference>
<dbReference type="InterPro" id="IPR020097">
    <property type="entry name" value="PsdUridine_synth_TruA_a/b_dom"/>
</dbReference>
<evidence type="ECO:0000256" key="6">
    <source>
        <dbReference type="PIRSR" id="PIRSR001430-2"/>
    </source>
</evidence>
<evidence type="ECO:0000313" key="9">
    <source>
        <dbReference type="EMBL" id="MBG0740027.1"/>
    </source>
</evidence>
<comment type="catalytic activity">
    <reaction evidence="4 7">
        <text>uridine(38/39/40) in tRNA = pseudouridine(38/39/40) in tRNA</text>
        <dbReference type="Rhea" id="RHEA:22376"/>
        <dbReference type="Rhea" id="RHEA-COMP:10085"/>
        <dbReference type="Rhea" id="RHEA-COMP:10087"/>
        <dbReference type="ChEBI" id="CHEBI:65314"/>
        <dbReference type="ChEBI" id="CHEBI:65315"/>
        <dbReference type="EC" id="5.4.99.12"/>
    </reaction>
</comment>
<dbReference type="InterPro" id="IPR020094">
    <property type="entry name" value="TruA/RsuA/RluB/E/F_N"/>
</dbReference>